<dbReference type="SMART" id="SM00421">
    <property type="entry name" value="HTH_LUXR"/>
    <property type="match status" value="1"/>
</dbReference>
<dbReference type="SUPFAM" id="SSF52172">
    <property type="entry name" value="CheY-like"/>
    <property type="match status" value="1"/>
</dbReference>
<dbReference type="PROSITE" id="PS50110">
    <property type="entry name" value="RESPONSE_REGULATORY"/>
    <property type="match status" value="1"/>
</dbReference>
<dbReference type="GO" id="GO:0006355">
    <property type="term" value="P:regulation of DNA-templated transcription"/>
    <property type="evidence" value="ECO:0007669"/>
    <property type="project" value="InterPro"/>
</dbReference>
<evidence type="ECO:0000256" key="2">
    <source>
        <dbReference type="ARBA" id="ARBA00023125"/>
    </source>
</evidence>
<keyword evidence="3" id="KW-0804">Transcription</keyword>
<evidence type="ECO:0000256" key="1">
    <source>
        <dbReference type="ARBA" id="ARBA00023015"/>
    </source>
</evidence>
<dbReference type="InterPro" id="IPR011006">
    <property type="entry name" value="CheY-like_superfamily"/>
</dbReference>
<dbReference type="PANTHER" id="PTHR44688:SF16">
    <property type="entry name" value="DNA-BINDING TRANSCRIPTIONAL ACTIVATOR DEVR_DOSR"/>
    <property type="match status" value="1"/>
</dbReference>
<dbReference type="PANTHER" id="PTHR44688">
    <property type="entry name" value="DNA-BINDING TRANSCRIPTIONAL ACTIVATOR DEVR_DOSR"/>
    <property type="match status" value="1"/>
</dbReference>
<keyword evidence="1" id="KW-0805">Transcription regulation</keyword>
<evidence type="ECO:0000256" key="4">
    <source>
        <dbReference type="PROSITE-ProRule" id="PRU00169"/>
    </source>
</evidence>
<dbReference type="GO" id="GO:0003677">
    <property type="term" value="F:DNA binding"/>
    <property type="evidence" value="ECO:0007669"/>
    <property type="project" value="UniProtKB-KW"/>
</dbReference>
<reference evidence="7 8" key="1">
    <citation type="submission" date="2019-02" db="EMBL/GenBank/DDBJ databases">
        <title>Deep-cultivation of Planctomycetes and their phenomic and genomic characterization uncovers novel biology.</title>
        <authorList>
            <person name="Wiegand S."/>
            <person name="Jogler M."/>
            <person name="Boedeker C."/>
            <person name="Pinto D."/>
            <person name="Vollmers J."/>
            <person name="Rivas-Marin E."/>
            <person name="Kohn T."/>
            <person name="Peeters S.H."/>
            <person name="Heuer A."/>
            <person name="Rast P."/>
            <person name="Oberbeckmann S."/>
            <person name="Bunk B."/>
            <person name="Jeske O."/>
            <person name="Meyerdierks A."/>
            <person name="Storesund J.E."/>
            <person name="Kallscheuer N."/>
            <person name="Luecker S."/>
            <person name="Lage O.M."/>
            <person name="Pohl T."/>
            <person name="Merkel B.J."/>
            <person name="Hornburger P."/>
            <person name="Mueller R.-W."/>
            <person name="Bruemmer F."/>
            <person name="Labrenz M."/>
            <person name="Spormann A.M."/>
            <person name="Op den Camp H."/>
            <person name="Overmann J."/>
            <person name="Amann R."/>
            <person name="Jetten M.S.M."/>
            <person name="Mascher T."/>
            <person name="Medema M.H."/>
            <person name="Devos D.P."/>
            <person name="Kaster A.-K."/>
            <person name="Ovreas L."/>
            <person name="Rohde M."/>
            <person name="Galperin M.Y."/>
            <person name="Jogler C."/>
        </authorList>
    </citation>
    <scope>NUCLEOTIDE SEQUENCE [LARGE SCALE GENOMIC DNA]</scope>
    <source>
        <strain evidence="7 8">Pla175</strain>
    </source>
</reference>
<dbReference type="InterPro" id="IPR000792">
    <property type="entry name" value="Tscrpt_reg_LuxR_C"/>
</dbReference>
<dbReference type="SUPFAM" id="SSF46894">
    <property type="entry name" value="C-terminal effector domain of the bipartite response regulators"/>
    <property type="match status" value="1"/>
</dbReference>
<dbReference type="AlphaFoldDB" id="A0A518D9E9"/>
<keyword evidence="2" id="KW-0238">DNA-binding</keyword>
<dbReference type="PROSITE" id="PS50043">
    <property type="entry name" value="HTH_LUXR_2"/>
    <property type="match status" value="1"/>
</dbReference>
<keyword evidence="8" id="KW-1185">Reference proteome</keyword>
<dbReference type="KEGG" id="pnd:Pla175_14760"/>
<evidence type="ECO:0000313" key="8">
    <source>
        <dbReference type="Proteomes" id="UP000317429"/>
    </source>
</evidence>
<accession>A0A518D9E9</accession>
<dbReference type="CDD" id="cd06170">
    <property type="entry name" value="LuxR_C_like"/>
    <property type="match status" value="1"/>
</dbReference>
<dbReference type="EMBL" id="CP036291">
    <property type="protein sequence ID" value="QDU88105.1"/>
    <property type="molecule type" value="Genomic_DNA"/>
</dbReference>
<dbReference type="InterPro" id="IPR016032">
    <property type="entry name" value="Sig_transdc_resp-reg_C-effctor"/>
</dbReference>
<evidence type="ECO:0000313" key="7">
    <source>
        <dbReference type="EMBL" id="QDU88105.1"/>
    </source>
</evidence>
<dbReference type="InterPro" id="IPR001789">
    <property type="entry name" value="Sig_transdc_resp-reg_receiver"/>
</dbReference>
<evidence type="ECO:0000259" key="6">
    <source>
        <dbReference type="PROSITE" id="PS50110"/>
    </source>
</evidence>
<organism evidence="7 8">
    <name type="scientific">Pirellulimonas nuda</name>
    <dbReference type="NCBI Taxonomy" id="2528009"/>
    <lineage>
        <taxon>Bacteria</taxon>
        <taxon>Pseudomonadati</taxon>
        <taxon>Planctomycetota</taxon>
        <taxon>Planctomycetia</taxon>
        <taxon>Pirellulales</taxon>
        <taxon>Lacipirellulaceae</taxon>
        <taxon>Pirellulimonas</taxon>
    </lineage>
</organism>
<dbReference type="Proteomes" id="UP000317429">
    <property type="component" value="Chromosome"/>
</dbReference>
<comment type="caution">
    <text evidence="4">Lacks conserved residue(s) required for the propagation of feature annotation.</text>
</comment>
<feature type="domain" description="HTH luxR-type" evidence="5">
    <location>
        <begin position="68"/>
        <end position="133"/>
    </location>
</feature>
<sequence length="138" mass="14871">MLQVQGRELPSVLVTGFATTQLAVRAMRNGAITVLDKPPSDSSLRQAVVEALHTDSQRLASETIRSSAQAKIDRLSPSERQVLEMVLEGMPNKQIAGKLGVCVRTVEARRSRIYQSTDVGSVAELVRLSIAAGLVDVC</sequence>
<dbReference type="Gene3D" id="1.10.10.10">
    <property type="entry name" value="Winged helix-like DNA-binding domain superfamily/Winged helix DNA-binding domain"/>
    <property type="match status" value="1"/>
</dbReference>
<evidence type="ECO:0000256" key="3">
    <source>
        <dbReference type="ARBA" id="ARBA00023163"/>
    </source>
</evidence>
<dbReference type="InterPro" id="IPR036388">
    <property type="entry name" value="WH-like_DNA-bd_sf"/>
</dbReference>
<dbReference type="GO" id="GO:0000160">
    <property type="term" value="P:phosphorelay signal transduction system"/>
    <property type="evidence" value="ECO:0007669"/>
    <property type="project" value="InterPro"/>
</dbReference>
<protein>
    <submittedName>
        <fullName evidence="7">Transcriptional regulatory protein FixJ</fullName>
    </submittedName>
</protein>
<proteinExistence type="predicted"/>
<feature type="domain" description="Response regulatory" evidence="6">
    <location>
        <begin position="1"/>
        <end position="52"/>
    </location>
</feature>
<gene>
    <name evidence="7" type="primary">fixJ</name>
    <name evidence="7" type="ORF">Pla175_14760</name>
</gene>
<name>A0A518D9E9_9BACT</name>
<evidence type="ECO:0000259" key="5">
    <source>
        <dbReference type="PROSITE" id="PS50043"/>
    </source>
</evidence>
<dbReference type="Gene3D" id="3.40.50.2300">
    <property type="match status" value="1"/>
</dbReference>
<dbReference type="Pfam" id="PF00196">
    <property type="entry name" value="GerE"/>
    <property type="match status" value="1"/>
</dbReference>
<dbReference type="PRINTS" id="PR00038">
    <property type="entry name" value="HTHLUXR"/>
</dbReference>